<evidence type="ECO:0000313" key="2">
    <source>
        <dbReference type="Proteomes" id="UP000265520"/>
    </source>
</evidence>
<evidence type="ECO:0000313" key="1">
    <source>
        <dbReference type="EMBL" id="MCI96842.1"/>
    </source>
</evidence>
<keyword evidence="2" id="KW-1185">Reference proteome</keyword>
<organism evidence="1 2">
    <name type="scientific">Trifolium medium</name>
    <dbReference type="NCBI Taxonomy" id="97028"/>
    <lineage>
        <taxon>Eukaryota</taxon>
        <taxon>Viridiplantae</taxon>
        <taxon>Streptophyta</taxon>
        <taxon>Embryophyta</taxon>
        <taxon>Tracheophyta</taxon>
        <taxon>Spermatophyta</taxon>
        <taxon>Magnoliopsida</taxon>
        <taxon>eudicotyledons</taxon>
        <taxon>Gunneridae</taxon>
        <taxon>Pentapetalae</taxon>
        <taxon>rosids</taxon>
        <taxon>fabids</taxon>
        <taxon>Fabales</taxon>
        <taxon>Fabaceae</taxon>
        <taxon>Papilionoideae</taxon>
        <taxon>50 kb inversion clade</taxon>
        <taxon>NPAAA clade</taxon>
        <taxon>Hologalegina</taxon>
        <taxon>IRL clade</taxon>
        <taxon>Trifolieae</taxon>
        <taxon>Trifolium</taxon>
    </lineage>
</organism>
<comment type="caution">
    <text evidence="1">The sequence shown here is derived from an EMBL/GenBank/DDBJ whole genome shotgun (WGS) entry which is preliminary data.</text>
</comment>
<dbReference type="Proteomes" id="UP000265520">
    <property type="component" value="Unassembled WGS sequence"/>
</dbReference>
<sequence>MPGLSKELVELRLPLRPDKKLMKQLPR</sequence>
<accession>A0A392WAT0</accession>
<reference evidence="1 2" key="1">
    <citation type="journal article" date="2018" name="Front. Plant Sci.">
        <title>Red Clover (Trifolium pratense) and Zigzag Clover (T. medium) - A Picture of Genomic Similarities and Differences.</title>
        <authorList>
            <person name="Dluhosova J."/>
            <person name="Istvanek J."/>
            <person name="Nedelnik J."/>
            <person name="Repkova J."/>
        </authorList>
    </citation>
    <scope>NUCLEOTIDE SEQUENCE [LARGE SCALE GENOMIC DNA]</scope>
    <source>
        <strain evidence="2">cv. 10/8</strain>
        <tissue evidence="1">Leaf</tissue>
    </source>
</reference>
<feature type="non-terminal residue" evidence="1">
    <location>
        <position position="27"/>
    </location>
</feature>
<name>A0A392WAT0_9FABA</name>
<proteinExistence type="predicted"/>
<dbReference type="EMBL" id="LXQA011425657">
    <property type="protein sequence ID" value="MCI96842.1"/>
    <property type="molecule type" value="Genomic_DNA"/>
</dbReference>
<protein>
    <submittedName>
        <fullName evidence="1">Uncharacterized protein</fullName>
    </submittedName>
</protein>
<dbReference type="AlphaFoldDB" id="A0A392WAT0"/>